<sequence>MRRTSFNFSMLLATALSWALVTLMPVINAHGNSAGVWASLCTVNGFELVQIEEGEPNTHKGKPCPFSHFSTFHQDELPTTLLTTRLSSIVSDSYAFLALSERYTRQAPRGPPLLLLKPNPLK</sequence>
<dbReference type="Proteomes" id="UP000041625">
    <property type="component" value="Unassembled WGS sequence"/>
</dbReference>
<evidence type="ECO:0008006" key="3">
    <source>
        <dbReference type="Google" id="ProtNLM"/>
    </source>
</evidence>
<proteinExistence type="predicted"/>
<dbReference type="AlphaFoldDB" id="A0AA86WN79"/>
<comment type="caution">
    <text evidence="1">The sequence shown here is derived from an EMBL/GenBank/DDBJ whole genome shotgun (WGS) entry which is preliminary data.</text>
</comment>
<organism evidence="1 2">
    <name type="scientific">Vibrio coralliirubri</name>
    <dbReference type="NCBI Taxonomy" id="1516159"/>
    <lineage>
        <taxon>Bacteria</taxon>
        <taxon>Pseudomonadati</taxon>
        <taxon>Pseudomonadota</taxon>
        <taxon>Gammaproteobacteria</taxon>
        <taxon>Vibrionales</taxon>
        <taxon>Vibrionaceae</taxon>
        <taxon>Vibrio</taxon>
    </lineage>
</organism>
<evidence type="ECO:0000313" key="2">
    <source>
        <dbReference type="Proteomes" id="UP000041625"/>
    </source>
</evidence>
<protein>
    <recommendedName>
        <fullName evidence="3">DUF2946 domain-containing protein</fullName>
    </recommendedName>
</protein>
<accession>A0AA86WN79</accession>
<evidence type="ECO:0000313" key="1">
    <source>
        <dbReference type="EMBL" id="CDT73962.1"/>
    </source>
</evidence>
<dbReference type="EMBL" id="CCKJ01000036">
    <property type="protein sequence ID" value="CDT73962.1"/>
    <property type="molecule type" value="Genomic_DNA"/>
</dbReference>
<reference evidence="1 2" key="1">
    <citation type="submission" date="2014-06" db="EMBL/GenBank/DDBJ databases">
        <authorList>
            <person name="Le Roux F."/>
        </authorList>
    </citation>
    <scope>NUCLEOTIDE SEQUENCE [LARGE SCALE GENOMIC DNA]</scope>
    <source>
        <strain evidence="1 2">J2-31</strain>
    </source>
</reference>
<gene>
    <name evidence="1" type="ORF">VCR31J2_1300083</name>
</gene>
<name>A0AA86WN79_9VIBR</name>
<keyword evidence="2" id="KW-1185">Reference proteome</keyword>
<dbReference type="RefSeq" id="WP_050650764.1">
    <property type="nucleotide sequence ID" value="NZ_LK933978.1"/>
</dbReference>